<evidence type="ECO:0000313" key="3">
    <source>
        <dbReference type="EMBL" id="KAA5539720.1"/>
    </source>
</evidence>
<evidence type="ECO:0008006" key="5">
    <source>
        <dbReference type="Google" id="ProtNLM"/>
    </source>
</evidence>
<feature type="transmembrane region" description="Helical" evidence="2">
    <location>
        <begin position="135"/>
        <end position="153"/>
    </location>
</feature>
<feature type="transmembrane region" description="Helical" evidence="2">
    <location>
        <begin position="109"/>
        <end position="128"/>
    </location>
</feature>
<feature type="transmembrane region" description="Helical" evidence="2">
    <location>
        <begin position="81"/>
        <end position="103"/>
    </location>
</feature>
<keyword evidence="4" id="KW-1185">Reference proteome</keyword>
<feature type="transmembrane region" description="Helical" evidence="2">
    <location>
        <begin position="41"/>
        <end position="60"/>
    </location>
</feature>
<evidence type="ECO:0000256" key="1">
    <source>
        <dbReference type="SAM" id="MobiDB-lite"/>
    </source>
</evidence>
<gene>
    <name evidence="3" type="ORF">FYK55_23260</name>
</gene>
<dbReference type="Proteomes" id="UP000324479">
    <property type="component" value="Unassembled WGS sequence"/>
</dbReference>
<dbReference type="EMBL" id="VWOX01000017">
    <property type="protein sequence ID" value="KAA5539720.1"/>
    <property type="molecule type" value="Genomic_DNA"/>
</dbReference>
<dbReference type="AlphaFoldDB" id="A0A5M6CZ78"/>
<sequence>MKLFAVACALIVAMCWGTYGLTLTNARAPADGAVKWGPFKPYLFIGMAYVVVALIGGSIMMRTAFNDNFDYSGPYFPAMKWGFLAGLLGAFGALGLTFALTKAGGKPSYVMPIVFGGAVTVNAIASYIKFHEGNFMMFLGMGLVVVGICLTAYNTPHGHPPSKPSPATADAADNLGPAPESPGGPSPAETS</sequence>
<proteinExistence type="predicted"/>
<evidence type="ECO:0000313" key="4">
    <source>
        <dbReference type="Proteomes" id="UP000324479"/>
    </source>
</evidence>
<feature type="region of interest" description="Disordered" evidence="1">
    <location>
        <begin position="159"/>
        <end position="191"/>
    </location>
</feature>
<comment type="caution">
    <text evidence="3">The sequence shown here is derived from an EMBL/GenBank/DDBJ whole genome shotgun (WGS) entry which is preliminary data.</text>
</comment>
<reference evidence="3 4" key="1">
    <citation type="submission" date="2019-08" db="EMBL/GenBank/DDBJ databases">
        <authorList>
            <person name="Dhanesh K."/>
            <person name="Kumar G."/>
            <person name="Sasikala C."/>
            <person name="Venkata Ramana C."/>
        </authorList>
    </citation>
    <scope>NUCLEOTIDE SEQUENCE [LARGE SCALE GENOMIC DNA]</scope>
    <source>
        <strain evidence="3 4">JC645</strain>
    </source>
</reference>
<keyword evidence="2" id="KW-0812">Transmembrane</keyword>
<accession>A0A5M6CZ78</accession>
<protein>
    <recommendedName>
        <fullName evidence="5">EamA-like transporter family protein</fullName>
    </recommendedName>
</protein>
<evidence type="ECO:0000256" key="2">
    <source>
        <dbReference type="SAM" id="Phobius"/>
    </source>
</evidence>
<name>A0A5M6CZ78_9BACT</name>
<organism evidence="3 4">
    <name type="scientific">Roseiconus nitratireducens</name>
    <dbReference type="NCBI Taxonomy" id="2605748"/>
    <lineage>
        <taxon>Bacteria</taxon>
        <taxon>Pseudomonadati</taxon>
        <taxon>Planctomycetota</taxon>
        <taxon>Planctomycetia</taxon>
        <taxon>Pirellulales</taxon>
        <taxon>Pirellulaceae</taxon>
        <taxon>Roseiconus</taxon>
    </lineage>
</organism>
<dbReference type="RefSeq" id="WP_150079030.1">
    <property type="nucleotide sequence ID" value="NZ_VWOX01000017.1"/>
</dbReference>
<keyword evidence="2" id="KW-1133">Transmembrane helix</keyword>
<keyword evidence="2" id="KW-0472">Membrane</keyword>